<organism evidence="5">
    <name type="scientific">freshwater metagenome</name>
    <dbReference type="NCBI Taxonomy" id="449393"/>
    <lineage>
        <taxon>unclassified sequences</taxon>
        <taxon>metagenomes</taxon>
        <taxon>ecological metagenomes</taxon>
    </lineage>
</organism>
<protein>
    <submittedName>
        <fullName evidence="5">Unannotated protein</fullName>
    </submittedName>
</protein>
<evidence type="ECO:0000259" key="1">
    <source>
        <dbReference type="Pfam" id="PF12680"/>
    </source>
</evidence>
<name>A0A6J7BXX1_9ZZZZ</name>
<feature type="domain" description="SnoaL-like" evidence="1">
    <location>
        <begin position="11"/>
        <end position="108"/>
    </location>
</feature>
<dbReference type="AlphaFoldDB" id="A0A6J7BXX1"/>
<dbReference type="EMBL" id="CAFBOL010000081">
    <property type="protein sequence ID" value="CAB5004139.1"/>
    <property type="molecule type" value="Genomic_DNA"/>
</dbReference>
<dbReference type="Pfam" id="PF12680">
    <property type="entry name" value="SnoaL_2"/>
    <property type="match status" value="1"/>
</dbReference>
<evidence type="ECO:0000313" key="7">
    <source>
        <dbReference type="EMBL" id="CAB5004139.1"/>
    </source>
</evidence>
<evidence type="ECO:0000313" key="4">
    <source>
        <dbReference type="EMBL" id="CAB4829726.1"/>
    </source>
</evidence>
<dbReference type="EMBL" id="CAESGF010000013">
    <property type="protein sequence ID" value="CAB4364424.1"/>
    <property type="molecule type" value="Genomic_DNA"/>
</dbReference>
<evidence type="ECO:0000313" key="3">
    <source>
        <dbReference type="EMBL" id="CAB4730343.1"/>
    </source>
</evidence>
<gene>
    <name evidence="3" type="ORF">UFOPK2656_02063</name>
    <name evidence="4" type="ORF">UFOPK3099_01962</name>
    <name evidence="5" type="ORF">UFOPK3267_00741</name>
    <name evidence="6" type="ORF">UFOPK3651_02306</name>
    <name evidence="7" type="ORF">UFOPK3931_02380</name>
    <name evidence="2" type="ORF">UFOPK4189_02185</name>
</gene>
<dbReference type="SUPFAM" id="SSF54427">
    <property type="entry name" value="NTF2-like"/>
    <property type="match status" value="1"/>
</dbReference>
<dbReference type="EMBL" id="CAFAAV010000169">
    <property type="protein sequence ID" value="CAB4829726.1"/>
    <property type="molecule type" value="Genomic_DNA"/>
</dbReference>
<dbReference type="EMBL" id="CAEZYF010000013">
    <property type="protein sequence ID" value="CAB4730343.1"/>
    <property type="molecule type" value="Genomic_DNA"/>
</dbReference>
<evidence type="ECO:0000313" key="2">
    <source>
        <dbReference type="EMBL" id="CAB4364424.1"/>
    </source>
</evidence>
<proteinExistence type="predicted"/>
<dbReference type="Gene3D" id="3.10.450.50">
    <property type="match status" value="1"/>
</dbReference>
<dbReference type="EMBL" id="CAFBMT010000014">
    <property type="protein sequence ID" value="CAB4942736.1"/>
    <property type="molecule type" value="Genomic_DNA"/>
</dbReference>
<reference evidence="5" key="1">
    <citation type="submission" date="2020-05" db="EMBL/GenBank/DDBJ databases">
        <authorList>
            <person name="Chiriac C."/>
            <person name="Salcher M."/>
            <person name="Ghai R."/>
            <person name="Kavagutti S V."/>
        </authorList>
    </citation>
    <scope>NUCLEOTIDE SEQUENCE</scope>
</reference>
<dbReference type="EMBL" id="CAFBIY010000028">
    <property type="protein sequence ID" value="CAB4848603.1"/>
    <property type="molecule type" value="Genomic_DNA"/>
</dbReference>
<accession>A0A6J7BXX1</accession>
<evidence type="ECO:0000313" key="5">
    <source>
        <dbReference type="EMBL" id="CAB4848603.1"/>
    </source>
</evidence>
<evidence type="ECO:0000313" key="6">
    <source>
        <dbReference type="EMBL" id="CAB4942736.1"/>
    </source>
</evidence>
<dbReference type="InterPro" id="IPR037401">
    <property type="entry name" value="SnoaL-like"/>
</dbReference>
<dbReference type="InterPro" id="IPR032710">
    <property type="entry name" value="NTF2-like_dom_sf"/>
</dbReference>
<sequence>MGISAPRAFADRYVEIINKGEYSKLRDLFAADALFLAPHGQEFRGRDEIGAFYEKFLGDITPTIRIASYVEQGNDCVYELEAIAKDVPTYILGAIDHATLDADGKVVRFTVFTK</sequence>